<reference evidence="4 5" key="1">
    <citation type="journal article" date="2016" name="Sci. Rep.">
        <title>The Dendrobium catenatum Lindl. genome sequence provides insights into polysaccharide synthase, floral development and adaptive evolution.</title>
        <authorList>
            <person name="Zhang G.Q."/>
            <person name="Xu Q."/>
            <person name="Bian C."/>
            <person name="Tsai W.C."/>
            <person name="Yeh C.M."/>
            <person name="Liu K.W."/>
            <person name="Yoshida K."/>
            <person name="Zhang L.S."/>
            <person name="Chang S.B."/>
            <person name="Chen F."/>
            <person name="Shi Y."/>
            <person name="Su Y.Y."/>
            <person name="Zhang Y.Q."/>
            <person name="Chen L.J."/>
            <person name="Yin Y."/>
            <person name="Lin M."/>
            <person name="Huang H."/>
            <person name="Deng H."/>
            <person name="Wang Z.W."/>
            <person name="Zhu S.L."/>
            <person name="Zhao X."/>
            <person name="Deng C."/>
            <person name="Niu S.C."/>
            <person name="Huang J."/>
            <person name="Wang M."/>
            <person name="Liu G.H."/>
            <person name="Yang H.J."/>
            <person name="Xiao X.J."/>
            <person name="Hsiao Y.Y."/>
            <person name="Wu W.L."/>
            <person name="Chen Y.Y."/>
            <person name="Mitsuda N."/>
            <person name="Ohme-Takagi M."/>
            <person name="Luo Y.B."/>
            <person name="Van de Peer Y."/>
            <person name="Liu Z.J."/>
        </authorList>
    </citation>
    <scope>NUCLEOTIDE SEQUENCE [LARGE SCALE GENOMIC DNA]</scope>
    <source>
        <tissue evidence="4">The whole plant</tissue>
    </source>
</reference>
<keyword evidence="5" id="KW-1185">Reference proteome</keyword>
<evidence type="ECO:0000313" key="4">
    <source>
        <dbReference type="EMBL" id="PKU80357.1"/>
    </source>
</evidence>
<dbReference type="GO" id="GO:0005634">
    <property type="term" value="C:nucleus"/>
    <property type="evidence" value="ECO:0007669"/>
    <property type="project" value="TreeGrafter"/>
</dbReference>
<evidence type="ECO:0000259" key="3">
    <source>
        <dbReference type="Pfam" id="PF08652"/>
    </source>
</evidence>
<feature type="compositionally biased region" description="Low complexity" evidence="2">
    <location>
        <begin position="291"/>
        <end position="319"/>
    </location>
</feature>
<evidence type="ECO:0000313" key="5">
    <source>
        <dbReference type="Proteomes" id="UP000233837"/>
    </source>
</evidence>
<feature type="compositionally biased region" description="Acidic residues" evidence="2">
    <location>
        <begin position="264"/>
        <end position="277"/>
    </location>
</feature>
<dbReference type="InterPro" id="IPR001611">
    <property type="entry name" value="Leu-rich_rpt"/>
</dbReference>
<feature type="compositionally biased region" description="Low complexity" evidence="2">
    <location>
        <begin position="458"/>
        <end position="468"/>
    </location>
</feature>
<sequence>MGSNMGEELRDHLTGEIPRKLGSMYYFMVLNVGHNMLSGPIPDELGSLRYAVVLDLSHNSLEGSIPASLGHLTMLSEIDQSNNKLNGTIPESGQLVTFLGFPGFPGFQASNLGDAVEVVNQMLDWRLSHEKPTEDCTEEELDPAYRESVRCKIFLGFTSNLVVLVAEVNGGSNLDLVLKSAILDGTFRAFSNASLHKLRQRIEECNRIQSRVAQRLISTIPSPNLISTIPLQIVSKFPERTTLVFPGESERMDFHDQDVDVYGDDYEQGEEGEDEEVEQHRGGDDDENGSHDSSGSSSPSSSSSSSGSSSARSSSRSSSDGGGDGDQGEAIESASHRVVYEDFEEGDLFGSDNEDYFRTPARSPFTVPGKAPRLGVLYSASKSLPVASVGFETVSCLKRLPALSCILIETFDWFICFIRENSPACVEPGLRYCMKIEREHTFPGCPKGPPRETKYGVSSGLSSSSRGGLLPRPGYPPRQNYGFGNKFSYGNGRNDERFVSELRLTKSEETLSRKSIQFQERLFKRFVCEDVGADLNKGFVSFVEKKDLGSEGFGDLLACIRHANIPLQNIHFVIMATAYIRNEPWKMGVHKRNGVVYLDVHKLPERPQSEIDRLRCYWGYAFENLATENSRDMGEDGKGIDANMEFCSVIKTKLGAHRIIMGAEMDCCDETDAGRKFYVELKTSRELDHRTEERYEREKLLKFWIQSFLAGVPYIVVGYRNSGQQMRPFQQPGHQTTLLKIVGQQSCEVDRTLGRSYGKTRAAGQLAVAFTWCRTAGCSLRNFGTAICGLPKEQRQNRGCHCAIYVGISGQDKNGAELYEGGVCLAFADEVFCWLYGTVKDNEDYILQFVHPYNRLELLRAQTSPEAINKHVEQLLTY</sequence>
<dbReference type="GO" id="GO:0110155">
    <property type="term" value="P:NAD-cap decapping"/>
    <property type="evidence" value="ECO:0007669"/>
    <property type="project" value="TreeGrafter"/>
</dbReference>
<name>A0A2I0WXI7_9ASPA</name>
<dbReference type="SUPFAM" id="SSF52467">
    <property type="entry name" value="DHS-like NAD/FAD-binding domain"/>
    <property type="match status" value="1"/>
</dbReference>
<dbReference type="Gene3D" id="3.40.910.10">
    <property type="entry name" value="Deoxyhypusine synthase"/>
    <property type="match status" value="1"/>
</dbReference>
<evidence type="ECO:0000256" key="2">
    <source>
        <dbReference type="SAM" id="MobiDB-lite"/>
    </source>
</evidence>
<accession>A0A2I0WXI7</accession>
<feature type="region of interest" description="Disordered" evidence="2">
    <location>
        <begin position="444"/>
        <end position="468"/>
    </location>
</feature>
<dbReference type="PANTHER" id="PTHR12395">
    <property type="entry name" value="DOM-3 RELATED"/>
    <property type="match status" value="1"/>
</dbReference>
<dbReference type="InterPro" id="IPR013961">
    <property type="entry name" value="RAI1"/>
</dbReference>
<dbReference type="AlphaFoldDB" id="A0A2I0WXI7"/>
<gene>
    <name evidence="4" type="ORF">MA16_Dca005888</name>
</gene>
<feature type="domain" description="RAI1-like" evidence="3">
    <location>
        <begin position="516"/>
        <end position="727"/>
    </location>
</feature>
<reference evidence="4 5" key="2">
    <citation type="journal article" date="2017" name="Nature">
        <title>The Apostasia genome and the evolution of orchids.</title>
        <authorList>
            <person name="Zhang G.Q."/>
            <person name="Liu K.W."/>
            <person name="Li Z."/>
            <person name="Lohaus R."/>
            <person name="Hsiao Y.Y."/>
            <person name="Niu S.C."/>
            <person name="Wang J.Y."/>
            <person name="Lin Y.C."/>
            <person name="Xu Q."/>
            <person name="Chen L.J."/>
            <person name="Yoshida K."/>
            <person name="Fujiwara S."/>
            <person name="Wang Z.W."/>
            <person name="Zhang Y.Q."/>
            <person name="Mitsuda N."/>
            <person name="Wang M."/>
            <person name="Liu G.H."/>
            <person name="Pecoraro L."/>
            <person name="Huang H.X."/>
            <person name="Xiao X.J."/>
            <person name="Lin M."/>
            <person name="Wu X.Y."/>
            <person name="Wu W.L."/>
            <person name="Chen Y.Y."/>
            <person name="Chang S.B."/>
            <person name="Sakamoto S."/>
            <person name="Ohme-Takagi M."/>
            <person name="Yagi M."/>
            <person name="Zeng S.J."/>
            <person name="Shen C.Y."/>
            <person name="Yeh C.M."/>
            <person name="Luo Y.B."/>
            <person name="Tsai W.C."/>
            <person name="Van de Peer Y."/>
            <person name="Liu Z.J."/>
        </authorList>
    </citation>
    <scope>NUCLEOTIDE SEQUENCE [LARGE SCALE GENOMIC DNA]</scope>
    <source>
        <tissue evidence="4">The whole plant</tissue>
    </source>
</reference>
<dbReference type="Pfam" id="PF08652">
    <property type="entry name" value="RAI1"/>
    <property type="match status" value="1"/>
</dbReference>
<dbReference type="InterPro" id="IPR036982">
    <property type="entry name" value="Deoxyhypusine_synthase_sf"/>
</dbReference>
<organism evidence="4 5">
    <name type="scientific">Dendrobium catenatum</name>
    <dbReference type="NCBI Taxonomy" id="906689"/>
    <lineage>
        <taxon>Eukaryota</taxon>
        <taxon>Viridiplantae</taxon>
        <taxon>Streptophyta</taxon>
        <taxon>Embryophyta</taxon>
        <taxon>Tracheophyta</taxon>
        <taxon>Spermatophyta</taxon>
        <taxon>Magnoliopsida</taxon>
        <taxon>Liliopsida</taxon>
        <taxon>Asparagales</taxon>
        <taxon>Orchidaceae</taxon>
        <taxon>Epidendroideae</taxon>
        <taxon>Malaxideae</taxon>
        <taxon>Dendrobiinae</taxon>
        <taxon>Dendrobium</taxon>
    </lineage>
</organism>
<dbReference type="InterPro" id="IPR039039">
    <property type="entry name" value="RAI1-like_fam"/>
</dbReference>
<proteinExistence type="inferred from homology"/>
<dbReference type="Gene3D" id="3.80.10.10">
    <property type="entry name" value="Ribonuclease Inhibitor"/>
    <property type="match status" value="1"/>
</dbReference>
<evidence type="ECO:0000256" key="1">
    <source>
        <dbReference type="ARBA" id="ARBA00006562"/>
    </source>
</evidence>
<dbReference type="GO" id="GO:0034353">
    <property type="term" value="F:mRNA 5'-diphosphatase activity"/>
    <property type="evidence" value="ECO:0007669"/>
    <property type="project" value="TreeGrafter"/>
</dbReference>
<dbReference type="STRING" id="906689.A0A2I0WXI7"/>
<comment type="similarity">
    <text evidence="1">Belongs to the DXO/Dom3Z family.</text>
</comment>
<dbReference type="GO" id="GO:0000956">
    <property type="term" value="P:nuclear-transcribed mRNA catabolic process"/>
    <property type="evidence" value="ECO:0007669"/>
    <property type="project" value="TreeGrafter"/>
</dbReference>
<dbReference type="EMBL" id="KZ502363">
    <property type="protein sequence ID" value="PKU80357.1"/>
    <property type="molecule type" value="Genomic_DNA"/>
</dbReference>
<dbReference type="InterPro" id="IPR029035">
    <property type="entry name" value="DHS-like_NAD/FAD-binding_dom"/>
</dbReference>
<dbReference type="PANTHER" id="PTHR12395:SF9">
    <property type="entry name" value="DECAPPING AND EXORIBONUCLEASE PROTEIN"/>
    <property type="match status" value="1"/>
</dbReference>
<dbReference type="Pfam" id="PF00560">
    <property type="entry name" value="LRR_1"/>
    <property type="match status" value="1"/>
</dbReference>
<dbReference type="GO" id="GO:0005829">
    <property type="term" value="C:cytosol"/>
    <property type="evidence" value="ECO:0007669"/>
    <property type="project" value="TreeGrafter"/>
</dbReference>
<protein>
    <submittedName>
        <fullName evidence="4">Decapping nuclease Dom3z like, chloroplastic</fullName>
    </submittedName>
</protein>
<dbReference type="SUPFAM" id="SSF52058">
    <property type="entry name" value="L domain-like"/>
    <property type="match status" value="1"/>
</dbReference>
<dbReference type="InterPro" id="IPR032675">
    <property type="entry name" value="LRR_dom_sf"/>
</dbReference>
<dbReference type="Proteomes" id="UP000233837">
    <property type="component" value="Unassembled WGS sequence"/>
</dbReference>
<feature type="region of interest" description="Disordered" evidence="2">
    <location>
        <begin position="264"/>
        <end position="329"/>
    </location>
</feature>